<evidence type="ECO:0000313" key="2">
    <source>
        <dbReference type="EMBL" id="RCV59062.1"/>
    </source>
</evidence>
<feature type="compositionally biased region" description="Low complexity" evidence="1">
    <location>
        <begin position="45"/>
        <end position="68"/>
    </location>
</feature>
<comment type="caution">
    <text evidence="2">The sequence shown here is derived from an EMBL/GenBank/DDBJ whole genome shotgun (WGS) entry which is preliminary data.</text>
</comment>
<sequence>MPLPLLAAAGIALGSAALTYVGGKVADKTVGPHIDEGLDSVLGTGEQEGQGENSENGENQDSQNQQESQGGGLSDMLGNGVLSGGLLSGVLGIFQALISALGNLGGGSDNAEAQQVNATPALHSGQPDSAYGVSNAVGAVHTPTGDGPGDVQTVGALQSGWQGSATDLTTEDMALTA</sequence>
<evidence type="ECO:0000256" key="1">
    <source>
        <dbReference type="SAM" id="MobiDB-lite"/>
    </source>
</evidence>
<protein>
    <submittedName>
        <fullName evidence="2">Uncharacterized protein</fullName>
    </submittedName>
</protein>
<proteinExistence type="predicted"/>
<feature type="region of interest" description="Disordered" evidence="1">
    <location>
        <begin position="32"/>
        <end position="75"/>
    </location>
</feature>
<name>A0A368T608_9ACTN</name>
<accession>A0A368T608</accession>
<evidence type="ECO:0000313" key="3">
    <source>
        <dbReference type="Proteomes" id="UP000253318"/>
    </source>
</evidence>
<reference evidence="2 3" key="1">
    <citation type="submission" date="2018-04" db="EMBL/GenBank/DDBJ databases">
        <title>Novel actinobacteria from marine sediment.</title>
        <authorList>
            <person name="Ng Z.Y."/>
            <person name="Tan G.Y.A."/>
        </authorList>
    </citation>
    <scope>NUCLEOTIDE SEQUENCE [LARGE SCALE GENOMIC DNA]</scope>
    <source>
        <strain evidence="2 3">TPS81</strain>
    </source>
</reference>
<dbReference type="RefSeq" id="WP_114398794.1">
    <property type="nucleotide sequence ID" value="NZ_QEIM01000090.1"/>
</dbReference>
<organism evidence="2 3">
    <name type="scientific">Marinitenerispora sediminis</name>
    <dbReference type="NCBI Taxonomy" id="1931232"/>
    <lineage>
        <taxon>Bacteria</taxon>
        <taxon>Bacillati</taxon>
        <taxon>Actinomycetota</taxon>
        <taxon>Actinomycetes</taxon>
        <taxon>Streptosporangiales</taxon>
        <taxon>Nocardiopsidaceae</taxon>
        <taxon>Marinitenerispora</taxon>
    </lineage>
</organism>
<dbReference type="Proteomes" id="UP000253318">
    <property type="component" value="Unassembled WGS sequence"/>
</dbReference>
<gene>
    <name evidence="2" type="ORF">DEF24_11200</name>
</gene>
<dbReference type="EMBL" id="QEIN01000072">
    <property type="protein sequence ID" value="RCV59062.1"/>
    <property type="molecule type" value="Genomic_DNA"/>
</dbReference>
<keyword evidence="3" id="KW-1185">Reference proteome</keyword>
<dbReference type="AlphaFoldDB" id="A0A368T608"/>